<accession>A0A2N6CWC7</accession>
<gene>
    <name evidence="8" type="ORF">C0630_10420</name>
</gene>
<dbReference type="InterPro" id="IPR025662">
    <property type="entry name" value="Sigma_54_int_dom_ATP-bd_1"/>
</dbReference>
<dbReference type="NCBIfam" id="TIGR00229">
    <property type="entry name" value="sensory_box"/>
    <property type="match status" value="1"/>
</dbReference>
<dbReference type="InterPro" id="IPR058031">
    <property type="entry name" value="AAA_lid_NorR"/>
</dbReference>
<dbReference type="CDD" id="cd00009">
    <property type="entry name" value="AAA"/>
    <property type="match status" value="1"/>
</dbReference>
<dbReference type="Gene3D" id="3.30.450.40">
    <property type="match status" value="1"/>
</dbReference>
<evidence type="ECO:0000256" key="3">
    <source>
        <dbReference type="ARBA" id="ARBA00023015"/>
    </source>
</evidence>
<dbReference type="InterPro" id="IPR035965">
    <property type="entry name" value="PAS-like_dom_sf"/>
</dbReference>
<dbReference type="InterPro" id="IPR025944">
    <property type="entry name" value="Sigma_54_int_dom_CS"/>
</dbReference>
<dbReference type="SUPFAM" id="SSF52540">
    <property type="entry name" value="P-loop containing nucleoside triphosphate hydrolases"/>
    <property type="match status" value="1"/>
</dbReference>
<dbReference type="InterPro" id="IPR003593">
    <property type="entry name" value="AAA+_ATPase"/>
</dbReference>
<dbReference type="GO" id="GO:0006355">
    <property type="term" value="P:regulation of DNA-templated transcription"/>
    <property type="evidence" value="ECO:0007669"/>
    <property type="project" value="InterPro"/>
</dbReference>
<dbReference type="Proteomes" id="UP000235015">
    <property type="component" value="Unassembled WGS sequence"/>
</dbReference>
<dbReference type="Pfam" id="PF00158">
    <property type="entry name" value="Sigma54_activat"/>
    <property type="match status" value="1"/>
</dbReference>
<dbReference type="PROSITE" id="PS00675">
    <property type="entry name" value="SIGMA54_INTERACT_1"/>
    <property type="match status" value="1"/>
</dbReference>
<dbReference type="SUPFAM" id="SSF55785">
    <property type="entry name" value="PYP-like sensor domain (PAS domain)"/>
    <property type="match status" value="1"/>
</dbReference>
<dbReference type="InterPro" id="IPR025943">
    <property type="entry name" value="Sigma_54_int_dom_ATP-bd_2"/>
</dbReference>
<comment type="caution">
    <text evidence="8">The sequence shown here is derived from an EMBL/GenBank/DDBJ whole genome shotgun (WGS) entry which is preliminary data.</text>
</comment>
<dbReference type="PANTHER" id="PTHR32071:SF57">
    <property type="entry name" value="C4-DICARBOXYLATE TRANSPORT TRANSCRIPTIONAL REGULATORY PROTEIN DCTD"/>
    <property type="match status" value="1"/>
</dbReference>
<evidence type="ECO:0000256" key="4">
    <source>
        <dbReference type="ARBA" id="ARBA00023125"/>
    </source>
</evidence>
<name>A0A2N6CWC7_9GAMM</name>
<keyword evidence="2" id="KW-0067">ATP-binding</keyword>
<feature type="domain" description="PAS" evidence="7">
    <location>
        <begin position="277"/>
        <end position="323"/>
    </location>
</feature>
<dbReference type="GO" id="GO:0005524">
    <property type="term" value="F:ATP binding"/>
    <property type="evidence" value="ECO:0007669"/>
    <property type="project" value="UniProtKB-KW"/>
</dbReference>
<dbReference type="Gene3D" id="3.40.50.300">
    <property type="entry name" value="P-loop containing nucleotide triphosphate hydrolases"/>
    <property type="match status" value="1"/>
</dbReference>
<evidence type="ECO:0000256" key="5">
    <source>
        <dbReference type="ARBA" id="ARBA00023163"/>
    </source>
</evidence>
<dbReference type="GO" id="GO:0003677">
    <property type="term" value="F:DNA binding"/>
    <property type="evidence" value="ECO:0007669"/>
    <property type="project" value="UniProtKB-KW"/>
</dbReference>
<keyword evidence="3" id="KW-0805">Transcription regulation</keyword>
<dbReference type="PROSITE" id="PS50045">
    <property type="entry name" value="SIGMA54_INTERACT_4"/>
    <property type="match status" value="1"/>
</dbReference>
<dbReference type="AlphaFoldDB" id="A0A2N6CWC7"/>
<dbReference type="Pfam" id="PF01590">
    <property type="entry name" value="GAF"/>
    <property type="match status" value="1"/>
</dbReference>
<sequence length="648" mass="71826">MFVSARYTCVSLRMPRGYNNPNKEELDRLKCFLICMQTAGRVEDAMLAKSNLNAHFDPVDQILDFHEKQRQAWLKFFSTGEIDGKVIRHEIIESWKRSVRHGLRPDAPKTNVKISHQSIKVIKEKNSELIEASEPVMESLRLAAKDTGFILTLADHNGVVLAVFGDEKALSFAKKNNYVEGCCRTEREVGTNAIGLCLYSKKPVQLSGPEHFNASHHAWTCSSAPVTSPEGELIGAITLSGESNRVHKHTLGMVISAANSISDSLKRKHSIKEKRKADQLIESIFRCISEAIIMVDSKGLILHANHKALHLIGMDIKTLLGQSVSKIFPRNQSLLDAITAGESLNSVEVPIEKNRKRAFLMVKSYVVQDLSGHTGSLLFLTEKKAYLNRVREASGLRAGYCFEDIVGGADSLRRQVELAKTAAASDSRVLITGETGTGKELFAHAIHNASDRKNGPFVAINCAAIPRDLIESEIMGYANGAFTGARQGGQTGKLELADGGTVFLDEISQMPLDVQVKFLRVLQDGTITRLGDTKPIKLDIRVIAATNEDLYEKGVNQGFRQDLYFRLSVVEIQVPSLRDRPGDIERLSTEFLKRNSQKSGRECVQIAPDAMTYLLHYNWPGNIRELENVMEMAELTSHDGAIHAENLP</sequence>
<feature type="domain" description="Sigma-54 factor interaction" evidence="6">
    <location>
        <begin position="405"/>
        <end position="635"/>
    </location>
</feature>
<dbReference type="PANTHER" id="PTHR32071">
    <property type="entry name" value="TRANSCRIPTIONAL REGULATORY PROTEIN"/>
    <property type="match status" value="1"/>
</dbReference>
<evidence type="ECO:0000259" key="7">
    <source>
        <dbReference type="PROSITE" id="PS50112"/>
    </source>
</evidence>
<dbReference type="PROSITE" id="PS50112">
    <property type="entry name" value="PAS"/>
    <property type="match status" value="1"/>
</dbReference>
<protein>
    <submittedName>
        <fullName evidence="8">Sigma-54-dependent Fis family transcriptional regulator</fullName>
    </submittedName>
</protein>
<evidence type="ECO:0000259" key="6">
    <source>
        <dbReference type="PROSITE" id="PS50045"/>
    </source>
</evidence>
<dbReference type="InterPro" id="IPR000014">
    <property type="entry name" value="PAS"/>
</dbReference>
<dbReference type="PROSITE" id="PS00688">
    <property type="entry name" value="SIGMA54_INTERACT_3"/>
    <property type="match status" value="1"/>
</dbReference>
<dbReference type="PROSITE" id="PS00676">
    <property type="entry name" value="SIGMA54_INTERACT_2"/>
    <property type="match status" value="1"/>
</dbReference>
<dbReference type="SMART" id="SM00091">
    <property type="entry name" value="PAS"/>
    <property type="match status" value="1"/>
</dbReference>
<proteinExistence type="predicted"/>
<dbReference type="InterPro" id="IPR002078">
    <property type="entry name" value="Sigma_54_int"/>
</dbReference>
<keyword evidence="1" id="KW-0547">Nucleotide-binding</keyword>
<organism evidence="8 9">
    <name type="scientific">Sedimenticola selenatireducens</name>
    <dbReference type="NCBI Taxonomy" id="191960"/>
    <lineage>
        <taxon>Bacteria</taxon>
        <taxon>Pseudomonadati</taxon>
        <taxon>Pseudomonadota</taxon>
        <taxon>Gammaproteobacteria</taxon>
        <taxon>Chromatiales</taxon>
        <taxon>Sedimenticolaceae</taxon>
        <taxon>Sedimenticola</taxon>
    </lineage>
</organism>
<dbReference type="Pfam" id="PF00989">
    <property type="entry name" value="PAS"/>
    <property type="match status" value="1"/>
</dbReference>
<dbReference type="InterPro" id="IPR013767">
    <property type="entry name" value="PAS_fold"/>
</dbReference>
<reference evidence="8 9" key="1">
    <citation type="submission" date="2017-11" db="EMBL/GenBank/DDBJ databases">
        <title>Genome-resolved metagenomics identifies genetic mobility, metabolic interactions, and unexpected diversity in perchlorate-reducing communities.</title>
        <authorList>
            <person name="Barnum T.P."/>
            <person name="Figueroa I.A."/>
            <person name="Carlstrom C.I."/>
            <person name="Lucas L.N."/>
            <person name="Engelbrektson A.L."/>
            <person name="Coates J.D."/>
        </authorList>
    </citation>
    <scope>NUCLEOTIDE SEQUENCE [LARGE SCALE GENOMIC DNA]</scope>
    <source>
        <strain evidence="8">BM301</strain>
    </source>
</reference>
<dbReference type="FunFam" id="3.40.50.300:FF:000006">
    <property type="entry name" value="DNA-binding transcriptional regulator NtrC"/>
    <property type="match status" value="1"/>
</dbReference>
<evidence type="ECO:0000256" key="2">
    <source>
        <dbReference type="ARBA" id="ARBA00022840"/>
    </source>
</evidence>
<keyword evidence="4" id="KW-0238">DNA-binding</keyword>
<keyword evidence="5" id="KW-0804">Transcription</keyword>
<evidence type="ECO:0000313" key="8">
    <source>
        <dbReference type="EMBL" id="PLX61569.1"/>
    </source>
</evidence>
<dbReference type="InterPro" id="IPR027417">
    <property type="entry name" value="P-loop_NTPase"/>
</dbReference>
<dbReference type="EMBL" id="PKUN01000014">
    <property type="protein sequence ID" value="PLX61569.1"/>
    <property type="molecule type" value="Genomic_DNA"/>
</dbReference>
<dbReference type="CDD" id="cd00130">
    <property type="entry name" value="PAS"/>
    <property type="match status" value="1"/>
</dbReference>
<dbReference type="SMART" id="SM00382">
    <property type="entry name" value="AAA"/>
    <property type="match status" value="1"/>
</dbReference>
<evidence type="ECO:0000256" key="1">
    <source>
        <dbReference type="ARBA" id="ARBA00022741"/>
    </source>
</evidence>
<evidence type="ECO:0000313" key="9">
    <source>
        <dbReference type="Proteomes" id="UP000235015"/>
    </source>
</evidence>
<dbReference type="Gene3D" id="3.30.450.20">
    <property type="entry name" value="PAS domain"/>
    <property type="match status" value="1"/>
</dbReference>
<dbReference type="InterPro" id="IPR003018">
    <property type="entry name" value="GAF"/>
</dbReference>
<dbReference type="Gene3D" id="1.10.8.60">
    <property type="match status" value="1"/>
</dbReference>
<dbReference type="Pfam" id="PF25601">
    <property type="entry name" value="AAA_lid_14"/>
    <property type="match status" value="1"/>
</dbReference>
<dbReference type="SUPFAM" id="SSF55781">
    <property type="entry name" value="GAF domain-like"/>
    <property type="match status" value="1"/>
</dbReference>
<dbReference type="InterPro" id="IPR029016">
    <property type="entry name" value="GAF-like_dom_sf"/>
</dbReference>